<evidence type="ECO:0000259" key="8">
    <source>
        <dbReference type="PROSITE" id="PS50067"/>
    </source>
</evidence>
<feature type="region of interest" description="Disordered" evidence="7">
    <location>
        <begin position="855"/>
        <end position="983"/>
    </location>
</feature>
<dbReference type="PROSITE" id="PS00411">
    <property type="entry name" value="KINESIN_MOTOR_1"/>
    <property type="match status" value="1"/>
</dbReference>
<evidence type="ECO:0000256" key="2">
    <source>
        <dbReference type="ARBA" id="ARBA00022840"/>
    </source>
</evidence>
<dbReference type="OrthoDB" id="3176171at2759"/>
<feature type="compositionally biased region" description="Acidic residues" evidence="7">
    <location>
        <begin position="690"/>
        <end position="701"/>
    </location>
</feature>
<gene>
    <name evidence="9" type="ORF">BCV69DRAFT_281828</name>
</gene>
<evidence type="ECO:0000256" key="7">
    <source>
        <dbReference type="SAM" id="MobiDB-lite"/>
    </source>
</evidence>
<dbReference type="GO" id="GO:0007018">
    <property type="term" value="P:microtubule-based movement"/>
    <property type="evidence" value="ECO:0007669"/>
    <property type="project" value="InterPro"/>
</dbReference>
<feature type="region of interest" description="Disordered" evidence="7">
    <location>
        <begin position="121"/>
        <end position="148"/>
    </location>
</feature>
<dbReference type="InterPro" id="IPR027640">
    <property type="entry name" value="Kinesin-like_fam"/>
</dbReference>
<keyword evidence="1 5" id="KW-0547">Nucleotide-binding</keyword>
<dbReference type="RefSeq" id="XP_025349082.1">
    <property type="nucleotide sequence ID" value="XM_025492129.1"/>
</dbReference>
<feature type="region of interest" description="Disordered" evidence="7">
    <location>
        <begin position="690"/>
        <end position="727"/>
    </location>
</feature>
<feature type="region of interest" description="Disordered" evidence="7">
    <location>
        <begin position="1012"/>
        <end position="1033"/>
    </location>
</feature>
<dbReference type="GO" id="GO:0000278">
    <property type="term" value="P:mitotic cell cycle"/>
    <property type="evidence" value="ECO:0007669"/>
    <property type="project" value="TreeGrafter"/>
</dbReference>
<evidence type="ECO:0000313" key="10">
    <source>
        <dbReference type="Proteomes" id="UP000245942"/>
    </source>
</evidence>
<feature type="compositionally biased region" description="Low complexity" evidence="7">
    <location>
        <begin position="911"/>
        <end position="929"/>
    </location>
</feature>
<feature type="region of interest" description="Disordered" evidence="7">
    <location>
        <begin position="1"/>
        <end position="48"/>
    </location>
</feature>
<dbReference type="PANTHER" id="PTHR47968:SF75">
    <property type="entry name" value="CENTROMERE-ASSOCIATED PROTEIN E"/>
    <property type="match status" value="1"/>
</dbReference>
<dbReference type="AlphaFoldDB" id="A0A316U9S9"/>
<dbReference type="InterPro" id="IPR001752">
    <property type="entry name" value="Kinesin_motor_dom"/>
</dbReference>
<dbReference type="PRINTS" id="PR00380">
    <property type="entry name" value="KINESINHEAVY"/>
</dbReference>
<dbReference type="SUPFAM" id="SSF52540">
    <property type="entry name" value="P-loop containing nucleoside triphosphate hydrolases"/>
    <property type="match status" value="1"/>
</dbReference>
<dbReference type="EMBL" id="KZ819324">
    <property type="protein sequence ID" value="PWN21922.1"/>
    <property type="molecule type" value="Genomic_DNA"/>
</dbReference>
<keyword evidence="2 5" id="KW-0067">ATP-binding</keyword>
<dbReference type="GO" id="GO:0003777">
    <property type="term" value="F:microtubule motor activity"/>
    <property type="evidence" value="ECO:0007669"/>
    <property type="project" value="InterPro"/>
</dbReference>
<keyword evidence="4 5" id="KW-0505">Motor protein</keyword>
<feature type="domain" description="Kinesin motor" evidence="8">
    <location>
        <begin position="255"/>
        <end position="604"/>
    </location>
</feature>
<keyword evidence="3 6" id="KW-0175">Coiled coil</keyword>
<dbReference type="SMART" id="SM00129">
    <property type="entry name" value="KISc"/>
    <property type="match status" value="1"/>
</dbReference>
<protein>
    <submittedName>
        <fullName evidence="9">Kinesin-domain-containing protein</fullName>
    </submittedName>
</protein>
<dbReference type="InterPro" id="IPR036961">
    <property type="entry name" value="Kinesin_motor_dom_sf"/>
</dbReference>
<evidence type="ECO:0000256" key="1">
    <source>
        <dbReference type="ARBA" id="ARBA00022741"/>
    </source>
</evidence>
<name>A0A316U9S9_9BASI</name>
<evidence type="ECO:0000256" key="6">
    <source>
        <dbReference type="SAM" id="Coils"/>
    </source>
</evidence>
<dbReference type="Pfam" id="PF00225">
    <property type="entry name" value="Kinesin"/>
    <property type="match status" value="1"/>
</dbReference>
<dbReference type="InterPro" id="IPR019821">
    <property type="entry name" value="Kinesin_motor_CS"/>
</dbReference>
<dbReference type="PROSITE" id="PS50067">
    <property type="entry name" value="KINESIN_MOTOR_2"/>
    <property type="match status" value="1"/>
</dbReference>
<dbReference type="GO" id="GO:0005874">
    <property type="term" value="C:microtubule"/>
    <property type="evidence" value="ECO:0007669"/>
    <property type="project" value="TreeGrafter"/>
</dbReference>
<dbReference type="GO" id="GO:0005524">
    <property type="term" value="F:ATP binding"/>
    <property type="evidence" value="ECO:0007669"/>
    <property type="project" value="UniProtKB-UniRule"/>
</dbReference>
<evidence type="ECO:0000256" key="3">
    <source>
        <dbReference type="ARBA" id="ARBA00023054"/>
    </source>
</evidence>
<feature type="region of interest" description="Disordered" evidence="7">
    <location>
        <begin position="183"/>
        <end position="211"/>
    </location>
</feature>
<keyword evidence="10" id="KW-1185">Reference proteome</keyword>
<feature type="compositionally biased region" description="Polar residues" evidence="7">
    <location>
        <begin position="948"/>
        <end position="957"/>
    </location>
</feature>
<dbReference type="Gene3D" id="3.40.850.10">
    <property type="entry name" value="Kinesin motor domain"/>
    <property type="match status" value="1"/>
</dbReference>
<dbReference type="GO" id="GO:0008017">
    <property type="term" value="F:microtubule binding"/>
    <property type="evidence" value="ECO:0007669"/>
    <property type="project" value="InterPro"/>
</dbReference>
<feature type="coiled-coil region" evidence="6">
    <location>
        <begin position="738"/>
        <end position="838"/>
    </location>
</feature>
<proteinExistence type="inferred from homology"/>
<dbReference type="STRING" id="1684307.A0A316U9S9"/>
<accession>A0A316U9S9</accession>
<evidence type="ECO:0000313" key="9">
    <source>
        <dbReference type="EMBL" id="PWN21922.1"/>
    </source>
</evidence>
<organism evidence="9 10">
    <name type="scientific">Pseudomicrostroma glucosiphilum</name>
    <dbReference type="NCBI Taxonomy" id="1684307"/>
    <lineage>
        <taxon>Eukaryota</taxon>
        <taxon>Fungi</taxon>
        <taxon>Dikarya</taxon>
        <taxon>Basidiomycota</taxon>
        <taxon>Ustilaginomycotina</taxon>
        <taxon>Exobasidiomycetes</taxon>
        <taxon>Microstromatales</taxon>
        <taxon>Microstromatales incertae sedis</taxon>
        <taxon>Pseudomicrostroma</taxon>
    </lineage>
</organism>
<dbReference type="GeneID" id="37013863"/>
<evidence type="ECO:0000256" key="5">
    <source>
        <dbReference type="PROSITE-ProRule" id="PRU00283"/>
    </source>
</evidence>
<dbReference type="InterPro" id="IPR027417">
    <property type="entry name" value="P-loop_NTPase"/>
</dbReference>
<dbReference type="PANTHER" id="PTHR47968">
    <property type="entry name" value="CENTROMERE PROTEIN E"/>
    <property type="match status" value="1"/>
</dbReference>
<dbReference type="Proteomes" id="UP000245942">
    <property type="component" value="Unassembled WGS sequence"/>
</dbReference>
<feature type="binding site" evidence="5">
    <location>
        <begin position="337"/>
        <end position="344"/>
    </location>
    <ligand>
        <name>ATP</name>
        <dbReference type="ChEBI" id="CHEBI:30616"/>
    </ligand>
</feature>
<reference evidence="9 10" key="1">
    <citation type="journal article" date="2018" name="Mol. Biol. Evol.">
        <title>Broad Genomic Sampling Reveals a Smut Pathogenic Ancestry of the Fungal Clade Ustilaginomycotina.</title>
        <authorList>
            <person name="Kijpornyongpan T."/>
            <person name="Mondo S.J."/>
            <person name="Barry K."/>
            <person name="Sandor L."/>
            <person name="Lee J."/>
            <person name="Lipzen A."/>
            <person name="Pangilinan J."/>
            <person name="LaButti K."/>
            <person name="Hainaut M."/>
            <person name="Henrissat B."/>
            <person name="Grigoriev I.V."/>
            <person name="Spatafora J.W."/>
            <person name="Aime M.C."/>
        </authorList>
    </citation>
    <scope>NUCLEOTIDE SEQUENCE [LARGE SCALE GENOMIC DNA]</scope>
    <source>
        <strain evidence="9 10">MCA 4718</strain>
    </source>
</reference>
<sequence>MLSPHLHPGTLDASAPYSPRMTNKEPFRPTPRVPLAHRPKSDEGMKPLLSPAYLDQYPQASTSHAGVSHPRLVIAKADVVSSAPTSPVADKASYFSPVASVPLDSPAKALRLCRSTVNLRPSSPTKLAAPITTRPVQSHPSPSPRTPTFARPMTPTAPPAPAIHVASAASSRPASPIKVRAKVTDGISPRKKPVKGPPPKPNIVRRDPQQGLGISMDKAVPRSLHTHDAGADLSADASFSSSSGLDSDNSQDADTVTVHLRLRPLPPDEPSAWVASPLTSSVALQPALAYGRSSGLGNHNFDAVHVGSSNDSLYKSLAKPLVSSVLSGFNALIFAYGQTASGKTFTLSGDDKSGAEGITQMAVKDLFRGIRSSKREREWLVRCSWIEVYNEAVKDLLEPNNIPQIRSSTSKGTFVAPLAEIIVTSPASIFDLLEQGQKHRHVNATDWNERSSRSHTAFKIVVESWARDESASSTYVDEDGSPRPASPTKGKKVRVSELVLVDLAGSEKYVTKGGQERRAEGANINKSLLTLGKVIFALSEKPSSSSGMAQQQHIPYRDSKLTRILQNSLSGNSKIAVVATLNQTTASIEESLSTIMFAKRIKKVQLSAQLNEVDAPESSGEAQALLVKYRREADDLRRLVRELQDRDRTRGSADITVNDAGGAATQEYIEQVEERLKVLGSCVVRGEGLEDFDEHDGDEAADGTTAEETTARSGRLRGSLAPMNRPATPSHLDFTISTAALRQQLHAATRRITSLEAKGTSSSPQQKDELIAKLQSQLLEAEIALEATALQPLPKVREDVEAEFLPRIAQLEKELRESRELNEECVRECERLQKVNQRLVALAHKETSELVGRLKEEAQSPVKDQLKSRGTGNGVGLTPTIRRLKERGGEAGSGSPRERPKSVLGDMGMRSSNTTENPSSPSSFANSSPLKHKASARALLSGTPPKTFLTSASTAPGSTARRGAKVVTTSSSSGRSRRSASHDFSLSLGATSLSAGAGAGTRKKSHLFKMAVGGRGGLDSDEENADESALLDF</sequence>
<comment type="similarity">
    <text evidence="5">Belongs to the TRAFAC class myosin-kinesin ATPase superfamily. Kinesin family.</text>
</comment>
<evidence type="ECO:0000256" key="4">
    <source>
        <dbReference type="ARBA" id="ARBA00023175"/>
    </source>
</evidence>